<keyword evidence="11" id="KW-1185">Reference proteome</keyword>
<name>A0A8C8U106_PERMB</name>
<protein>
    <recommendedName>
        <fullName evidence="7">Structure-specific endonuclease subunit SLX4</fullName>
    </recommendedName>
</protein>
<dbReference type="InterPro" id="IPR018574">
    <property type="entry name" value="Structure-sp_endonuc_su_Slx4"/>
</dbReference>
<dbReference type="AlphaFoldDB" id="A0A8C8U106"/>
<keyword evidence="5" id="KW-0234">DNA repair</keyword>
<keyword evidence="4" id="KW-0233">DNA recombination</keyword>
<dbReference type="CDD" id="cd22999">
    <property type="entry name" value="SAP_SLX4"/>
    <property type="match status" value="1"/>
</dbReference>
<dbReference type="Proteomes" id="UP000694547">
    <property type="component" value="Chromosome 8"/>
</dbReference>
<evidence type="ECO:0000256" key="2">
    <source>
        <dbReference type="ARBA" id="ARBA00006661"/>
    </source>
</evidence>
<reference evidence="10" key="3">
    <citation type="submission" date="2025-09" db="UniProtKB">
        <authorList>
            <consortium name="Ensembl"/>
        </authorList>
    </citation>
    <scope>IDENTIFICATION</scope>
</reference>
<proteinExistence type="inferred from homology"/>
<comment type="subcellular location">
    <subcellularLocation>
        <location evidence="1">Nucleus</location>
    </subcellularLocation>
</comment>
<dbReference type="GO" id="GO:0006281">
    <property type="term" value="P:DNA repair"/>
    <property type="evidence" value="ECO:0007669"/>
    <property type="project" value="UniProtKB-KW"/>
</dbReference>
<dbReference type="GO" id="GO:0033557">
    <property type="term" value="C:Slx1-Slx4 complex"/>
    <property type="evidence" value="ECO:0007669"/>
    <property type="project" value="InterPro"/>
</dbReference>
<evidence type="ECO:0000313" key="11">
    <source>
        <dbReference type="Proteomes" id="UP000694547"/>
    </source>
</evidence>
<accession>A0A8C8U106</accession>
<feature type="region of interest" description="Disordered" evidence="8">
    <location>
        <begin position="77"/>
        <end position="140"/>
    </location>
</feature>
<feature type="signal peptide" evidence="9">
    <location>
        <begin position="1"/>
        <end position="21"/>
    </location>
</feature>
<comment type="similarity">
    <text evidence="2">Belongs to the SLX4 family.</text>
</comment>
<evidence type="ECO:0000256" key="3">
    <source>
        <dbReference type="ARBA" id="ARBA00022763"/>
    </source>
</evidence>
<evidence type="ECO:0000256" key="8">
    <source>
        <dbReference type="SAM" id="MobiDB-lite"/>
    </source>
</evidence>
<keyword evidence="3" id="KW-0227">DNA damage</keyword>
<dbReference type="GO" id="GO:0000712">
    <property type="term" value="P:resolution of meiotic recombination intermediates"/>
    <property type="evidence" value="ECO:0007669"/>
    <property type="project" value="TreeGrafter"/>
</dbReference>
<dbReference type="PANTHER" id="PTHR21541:SF3">
    <property type="entry name" value="STRUCTURE-SPECIFIC ENDONUCLEASE SUBUNIT SLX4"/>
    <property type="match status" value="1"/>
</dbReference>
<evidence type="ECO:0000256" key="5">
    <source>
        <dbReference type="ARBA" id="ARBA00023204"/>
    </source>
</evidence>
<evidence type="ECO:0000256" key="6">
    <source>
        <dbReference type="ARBA" id="ARBA00023242"/>
    </source>
</evidence>
<feature type="compositionally biased region" description="Polar residues" evidence="8">
    <location>
        <begin position="77"/>
        <end position="90"/>
    </location>
</feature>
<dbReference type="Ensembl" id="ENSPEMT00000031800.2">
    <property type="protein sequence ID" value="ENSPEMP00000027388.2"/>
    <property type="gene ID" value="ENSPEMG00000023211.2"/>
</dbReference>
<organism evidence="10 11">
    <name type="scientific">Peromyscus maniculatus bairdii</name>
    <name type="common">Prairie deer mouse</name>
    <dbReference type="NCBI Taxonomy" id="230844"/>
    <lineage>
        <taxon>Eukaryota</taxon>
        <taxon>Metazoa</taxon>
        <taxon>Chordata</taxon>
        <taxon>Craniata</taxon>
        <taxon>Vertebrata</taxon>
        <taxon>Euteleostomi</taxon>
        <taxon>Mammalia</taxon>
        <taxon>Eutheria</taxon>
        <taxon>Euarchontoglires</taxon>
        <taxon>Glires</taxon>
        <taxon>Rodentia</taxon>
        <taxon>Myomorpha</taxon>
        <taxon>Muroidea</taxon>
        <taxon>Cricetidae</taxon>
        <taxon>Neotominae</taxon>
        <taxon>Peromyscus</taxon>
    </lineage>
</organism>
<dbReference type="PANTHER" id="PTHR21541">
    <property type="entry name" value="BTB POZ DOMAIN CONTAINING 12"/>
    <property type="match status" value="1"/>
</dbReference>
<evidence type="ECO:0000256" key="4">
    <source>
        <dbReference type="ARBA" id="ARBA00023172"/>
    </source>
</evidence>
<dbReference type="GO" id="GO:0006260">
    <property type="term" value="P:DNA replication"/>
    <property type="evidence" value="ECO:0007669"/>
    <property type="project" value="InterPro"/>
</dbReference>
<keyword evidence="9" id="KW-0732">Signal</keyword>
<feature type="compositionally biased region" description="Low complexity" evidence="8">
    <location>
        <begin position="131"/>
        <end position="140"/>
    </location>
</feature>
<keyword evidence="6" id="KW-0539">Nucleus</keyword>
<evidence type="ECO:0000256" key="7">
    <source>
        <dbReference type="ARBA" id="ARBA00029496"/>
    </source>
</evidence>
<evidence type="ECO:0000256" key="1">
    <source>
        <dbReference type="ARBA" id="ARBA00004123"/>
    </source>
</evidence>
<dbReference type="Pfam" id="PF09494">
    <property type="entry name" value="Slx4"/>
    <property type="match status" value="1"/>
</dbReference>
<evidence type="ECO:0000313" key="10">
    <source>
        <dbReference type="Ensembl" id="ENSPEMP00000027388.2"/>
    </source>
</evidence>
<reference evidence="10" key="2">
    <citation type="submission" date="2025-08" db="UniProtKB">
        <authorList>
            <consortium name="Ensembl"/>
        </authorList>
    </citation>
    <scope>IDENTIFICATION</scope>
</reference>
<evidence type="ECO:0000256" key="9">
    <source>
        <dbReference type="SAM" id="SignalP"/>
    </source>
</evidence>
<feature type="chain" id="PRO_5034360980" description="Structure-specific endonuclease subunit SLX4" evidence="9">
    <location>
        <begin position="22"/>
        <end position="264"/>
    </location>
</feature>
<reference evidence="10 11" key="1">
    <citation type="submission" date="2018-10" db="EMBL/GenBank/DDBJ databases">
        <title>Improved assembly of the deer mouse Peromyscus maniculatus genome.</title>
        <authorList>
            <person name="Lassance J.-M."/>
            <person name="Hoekstra H.E."/>
        </authorList>
    </citation>
    <scope>NUCLEOTIDE SEQUENCE [LARGE SCALE GENOMIC DNA]</scope>
</reference>
<dbReference type="GeneTree" id="ENSGT00390000014091"/>
<sequence length="264" mass="29396">MWWPLLLRTVLLMFYPEGANKKKNLPPKVPITPMPRYSIMETPVLKKELDRFGVRALPKRQMVLKLKEIFQYTHQTLESDSEPEIQSSQVLPEEPCSQDPTTETYKPSRLPAGEPPSGPDGDAPLPASQESVAASVDGSDDSFSSQSSCCAFGAALESAGEDKDDEEEEVRASQAAFRAADTAEAVRRYICSKPALYRKVLTYQPLELAELQAELKQDGIPVAMGKLLDILDAQCITFTTAAARKEKLQQKRRQPLGRKKKDQK</sequence>